<dbReference type="Pfam" id="PF18902">
    <property type="entry name" value="DUF5658"/>
    <property type="match status" value="1"/>
</dbReference>
<reference evidence="3" key="2">
    <citation type="submission" date="2019-02" db="EMBL/GenBank/DDBJ databases">
        <authorList>
            <person name="Chen S.-C."/>
            <person name="Chien H.-H."/>
            <person name="Lai M.-C."/>
        </authorList>
    </citation>
    <scope>NUCLEOTIDE SEQUENCE</scope>
    <source>
        <strain evidence="3">N2F9704</strain>
    </source>
</reference>
<dbReference type="GeneID" id="76422756"/>
<evidence type="ECO:0000313" key="3">
    <source>
        <dbReference type="EMBL" id="QSZ66057.1"/>
    </source>
</evidence>
<name>A0A8A3RZT8_9EURY</name>
<protein>
    <recommendedName>
        <fullName evidence="2">DUF5658 domain-containing protein</fullName>
    </recommendedName>
</protein>
<keyword evidence="1" id="KW-1133">Transmembrane helix</keyword>
<keyword evidence="1" id="KW-0812">Transmembrane</keyword>
<reference evidence="3" key="1">
    <citation type="journal article" date="2001" name="Int. J. Syst. Evol. Microbiol.">
        <title>Methanofollis aquaemaris sp. nov., a methanogen isolated from an aquaculture fish pond.</title>
        <authorList>
            <person name="Lai M.C."/>
            <person name="Chen S.C."/>
        </authorList>
    </citation>
    <scope>NUCLEOTIDE SEQUENCE</scope>
    <source>
        <strain evidence="3">N2F9704</strain>
    </source>
</reference>
<feature type="transmembrane region" description="Helical" evidence="1">
    <location>
        <begin position="93"/>
        <end position="112"/>
    </location>
</feature>
<dbReference type="RefSeq" id="WP_265581353.1">
    <property type="nucleotide sequence ID" value="NZ_CP036172.1"/>
</dbReference>
<sequence length="148" mass="15424">MPPADPCARSDGGVRSVGGRENTRRIVARHREGGLSLLAGLFPRPFTLTEKILLFCLIGLLVCDVATTTYAVGMGIGYEGNPVMTGVTGCPPLHLLLKLAYAGVVVGLGGVADRYVPGAGVYCIGAACAFYVLPLVNNFWVIATCSPV</sequence>
<feature type="transmembrane region" description="Helical" evidence="1">
    <location>
        <begin position="119"/>
        <end position="143"/>
    </location>
</feature>
<organism evidence="3 4">
    <name type="scientific">Methanofollis aquaemaris</name>
    <dbReference type="NCBI Taxonomy" id="126734"/>
    <lineage>
        <taxon>Archaea</taxon>
        <taxon>Methanobacteriati</taxon>
        <taxon>Methanobacteriota</taxon>
        <taxon>Stenosarchaea group</taxon>
        <taxon>Methanomicrobia</taxon>
        <taxon>Methanomicrobiales</taxon>
        <taxon>Methanomicrobiaceae</taxon>
        <taxon>Methanofollis</taxon>
    </lineage>
</organism>
<dbReference type="AlphaFoldDB" id="A0A8A3RZT8"/>
<dbReference type="Proteomes" id="UP001042704">
    <property type="component" value="Chromosome"/>
</dbReference>
<evidence type="ECO:0000256" key="1">
    <source>
        <dbReference type="SAM" id="Phobius"/>
    </source>
</evidence>
<proteinExistence type="predicted"/>
<gene>
    <name evidence="3" type="ORF">RJ40_00340</name>
</gene>
<feature type="transmembrane region" description="Helical" evidence="1">
    <location>
        <begin position="52"/>
        <end position="73"/>
    </location>
</feature>
<dbReference type="InterPro" id="IPR043717">
    <property type="entry name" value="DUF5658"/>
</dbReference>
<keyword evidence="1" id="KW-0472">Membrane</keyword>
<feature type="domain" description="DUF5658" evidence="2">
    <location>
        <begin position="56"/>
        <end position="143"/>
    </location>
</feature>
<evidence type="ECO:0000259" key="2">
    <source>
        <dbReference type="Pfam" id="PF18902"/>
    </source>
</evidence>
<keyword evidence="4" id="KW-1185">Reference proteome</keyword>
<evidence type="ECO:0000313" key="4">
    <source>
        <dbReference type="Proteomes" id="UP001042704"/>
    </source>
</evidence>
<dbReference type="KEGG" id="maqe:RJ40_00340"/>
<accession>A0A8A3RZT8</accession>
<dbReference type="EMBL" id="CP036172">
    <property type="protein sequence ID" value="QSZ66057.1"/>
    <property type="molecule type" value="Genomic_DNA"/>
</dbReference>